<dbReference type="EMBL" id="JAZKKV010000001">
    <property type="protein sequence ID" value="MEE9653515.1"/>
    <property type="molecule type" value="Genomic_DNA"/>
</dbReference>
<feature type="signal peptide" evidence="1">
    <location>
        <begin position="1"/>
        <end position="20"/>
    </location>
</feature>
<name>A0AB35X2M1_9ENTR</name>
<comment type="caution">
    <text evidence="2">The sequence shown here is derived from an EMBL/GenBank/DDBJ whole genome shotgun (WGS) entry which is preliminary data.</text>
</comment>
<feature type="chain" id="PRO_5044197103" evidence="1">
    <location>
        <begin position="21"/>
        <end position="59"/>
    </location>
</feature>
<dbReference type="Proteomes" id="UP001331691">
    <property type="component" value="Unassembled WGS sequence"/>
</dbReference>
<organism evidence="2 3">
    <name type="scientific">Kluyvera ascorbata</name>
    <dbReference type="NCBI Taxonomy" id="51288"/>
    <lineage>
        <taxon>Bacteria</taxon>
        <taxon>Pseudomonadati</taxon>
        <taxon>Pseudomonadota</taxon>
        <taxon>Gammaproteobacteria</taxon>
        <taxon>Enterobacterales</taxon>
        <taxon>Enterobacteriaceae</taxon>
        <taxon>Kluyvera</taxon>
    </lineage>
</organism>
<evidence type="ECO:0000313" key="3">
    <source>
        <dbReference type="Proteomes" id="UP001331691"/>
    </source>
</evidence>
<proteinExistence type="predicted"/>
<protein>
    <submittedName>
        <fullName evidence="2">Uncharacterized protein</fullName>
    </submittedName>
</protein>
<accession>A0AB35X2M1</accession>
<dbReference type="RefSeq" id="WP_331387820.1">
    <property type="nucleotide sequence ID" value="NZ_JAZKKV010000001.1"/>
</dbReference>
<evidence type="ECO:0000313" key="2">
    <source>
        <dbReference type="EMBL" id="MEE9653515.1"/>
    </source>
</evidence>
<keyword evidence="1" id="KW-0732">Signal</keyword>
<sequence>MTRFRQFFFGFAAATLQAAACTAADSQTLRAALTGSRSPTYAVQTADRPARVRNAHGGV</sequence>
<gene>
    <name evidence="2" type="ORF">V4836_04955</name>
</gene>
<dbReference type="AlphaFoldDB" id="A0AB35X2M1"/>
<reference evidence="2 3" key="1">
    <citation type="submission" date="2023-10" db="EMBL/GenBank/DDBJ databases">
        <title>Wastewater isolates of ESBL- and carbapenemase-producing Gram-negative bacteria from New Zealand.</title>
        <authorList>
            <person name="Straub C."/>
            <person name="Weaver L."/>
            <person name="Cornelius A."/>
            <person name="Mcgill E."/>
            <person name="Dyet K."/>
            <person name="White L."/>
            <person name="Pattis I."/>
        </authorList>
    </citation>
    <scope>NUCLEOTIDE SEQUENCE [LARGE SCALE GENOMIC DNA]</scope>
    <source>
        <strain evidence="2 3">ESBL09</strain>
    </source>
</reference>
<keyword evidence="3" id="KW-1185">Reference proteome</keyword>
<evidence type="ECO:0000256" key="1">
    <source>
        <dbReference type="SAM" id="SignalP"/>
    </source>
</evidence>